<accession>A0A6B0QXS6</accession>
<evidence type="ECO:0000313" key="3">
    <source>
        <dbReference type="Proteomes" id="UP000322234"/>
    </source>
</evidence>
<reference evidence="2" key="1">
    <citation type="submission" date="2019-10" db="EMBL/GenBank/DDBJ databases">
        <title>The sequence and de novo assembly of the wild yak genome.</title>
        <authorList>
            <person name="Liu Y."/>
        </authorList>
    </citation>
    <scope>NUCLEOTIDE SEQUENCE [LARGE SCALE GENOMIC DNA]</scope>
    <source>
        <strain evidence="2">WY2019</strain>
    </source>
</reference>
<feature type="region of interest" description="Disordered" evidence="1">
    <location>
        <begin position="24"/>
        <end position="52"/>
    </location>
</feature>
<keyword evidence="3" id="KW-1185">Reference proteome</keyword>
<dbReference type="Proteomes" id="UP000322234">
    <property type="component" value="Unassembled WGS sequence"/>
</dbReference>
<feature type="compositionally biased region" description="Basic and acidic residues" evidence="1">
    <location>
        <begin position="24"/>
        <end position="36"/>
    </location>
</feature>
<organism evidence="2 3">
    <name type="scientific">Bos mutus</name>
    <name type="common">wild yak</name>
    <dbReference type="NCBI Taxonomy" id="72004"/>
    <lineage>
        <taxon>Eukaryota</taxon>
        <taxon>Metazoa</taxon>
        <taxon>Chordata</taxon>
        <taxon>Craniata</taxon>
        <taxon>Vertebrata</taxon>
        <taxon>Euteleostomi</taxon>
        <taxon>Mammalia</taxon>
        <taxon>Eutheria</taxon>
        <taxon>Laurasiatheria</taxon>
        <taxon>Artiodactyla</taxon>
        <taxon>Ruminantia</taxon>
        <taxon>Pecora</taxon>
        <taxon>Bovidae</taxon>
        <taxon>Bovinae</taxon>
        <taxon>Bos</taxon>
    </lineage>
</organism>
<dbReference type="AlphaFoldDB" id="A0A6B0QXS6"/>
<dbReference type="EMBL" id="VBQZ03000003">
    <property type="protein sequence ID" value="MXQ80123.1"/>
    <property type="molecule type" value="Genomic_DNA"/>
</dbReference>
<protein>
    <submittedName>
        <fullName evidence="2">Uncharacterized protein</fullName>
    </submittedName>
</protein>
<proteinExistence type="predicted"/>
<name>A0A6B0QXS6_9CETA</name>
<gene>
    <name evidence="2" type="ORF">E5288_WYG013578</name>
</gene>
<comment type="caution">
    <text evidence="2">The sequence shown here is derived from an EMBL/GenBank/DDBJ whole genome shotgun (WGS) entry which is preliminary data.</text>
</comment>
<evidence type="ECO:0000256" key="1">
    <source>
        <dbReference type="SAM" id="MobiDB-lite"/>
    </source>
</evidence>
<sequence>MTVHKATDELKNFLSPVASFFKEPSKSHSEATRARTDSVPPGHLCSKTASGSSVTSVPQDSIRVICALRQHPGHLCSKTASGSSVRQDSIRVICAPRQHPGHLCSKTASSVSRSMPSSIGPFLSRSSESCAVTEAAAWLSSLEDLAKFIQGNVSPQRSLSRDLRWLRL</sequence>
<evidence type="ECO:0000313" key="2">
    <source>
        <dbReference type="EMBL" id="MXQ80123.1"/>
    </source>
</evidence>